<dbReference type="PROSITE" id="PS50303">
    <property type="entry name" value="PUM_HD"/>
    <property type="match status" value="1"/>
</dbReference>
<dbReference type="InterPro" id="IPR016024">
    <property type="entry name" value="ARM-type_fold"/>
</dbReference>
<dbReference type="PANTHER" id="PTHR13389:SF0">
    <property type="entry name" value="PUMILIO HOMOLOG 3"/>
    <property type="match status" value="1"/>
</dbReference>
<feature type="region of interest" description="Disordered" evidence="3">
    <location>
        <begin position="1"/>
        <end position="42"/>
    </location>
</feature>
<organism evidence="5 6">
    <name type="scientific">Phycomyces blakesleeanus (strain ATCC 8743b / DSM 1359 / FGSC 10004 / NBRC 33097 / NRRL 1555)</name>
    <dbReference type="NCBI Taxonomy" id="763407"/>
    <lineage>
        <taxon>Eukaryota</taxon>
        <taxon>Fungi</taxon>
        <taxon>Fungi incertae sedis</taxon>
        <taxon>Mucoromycota</taxon>
        <taxon>Mucoromycotina</taxon>
        <taxon>Mucoromycetes</taxon>
        <taxon>Mucorales</taxon>
        <taxon>Phycomycetaceae</taxon>
        <taxon>Phycomyces</taxon>
    </lineage>
</organism>
<evidence type="ECO:0000313" key="5">
    <source>
        <dbReference type="EMBL" id="OAD72908.1"/>
    </source>
</evidence>
<evidence type="ECO:0000256" key="2">
    <source>
        <dbReference type="ARBA" id="ARBA00022884"/>
    </source>
</evidence>
<proteinExistence type="predicted"/>
<dbReference type="InterPro" id="IPR033133">
    <property type="entry name" value="PUM-HD"/>
</dbReference>
<keyword evidence="6" id="KW-1185">Reference proteome</keyword>
<dbReference type="Pfam" id="PF00806">
    <property type="entry name" value="PUF"/>
    <property type="match status" value="1"/>
</dbReference>
<dbReference type="FunCoup" id="A0A162NBT3">
    <property type="interactions" value="556"/>
</dbReference>
<dbReference type="OrthoDB" id="497380at2759"/>
<dbReference type="STRING" id="763407.A0A162NBT3"/>
<dbReference type="GeneID" id="29000258"/>
<reference evidence="6" key="1">
    <citation type="submission" date="2015-06" db="EMBL/GenBank/DDBJ databases">
        <title>Expansion of signal transduction pathways in fungi by whole-genome duplication.</title>
        <authorList>
            <consortium name="DOE Joint Genome Institute"/>
            <person name="Corrochano L.M."/>
            <person name="Kuo A."/>
            <person name="Marcet-Houben M."/>
            <person name="Polaino S."/>
            <person name="Salamov A."/>
            <person name="Villalobos J.M."/>
            <person name="Alvarez M.I."/>
            <person name="Avalos J."/>
            <person name="Benito E.P."/>
            <person name="Benoit I."/>
            <person name="Burger G."/>
            <person name="Camino L.P."/>
            <person name="Canovas D."/>
            <person name="Cerda-Olmedo E."/>
            <person name="Cheng J.-F."/>
            <person name="Dominguez A."/>
            <person name="Elias M."/>
            <person name="Eslava A.P."/>
            <person name="Glaser F."/>
            <person name="Grimwood J."/>
            <person name="Gutierrez G."/>
            <person name="Heitman J."/>
            <person name="Henrissat B."/>
            <person name="Iturriaga E.A."/>
            <person name="Lang B.F."/>
            <person name="Lavin J.L."/>
            <person name="Lee S."/>
            <person name="Li W."/>
            <person name="Lindquist E."/>
            <person name="Lopez-Garcia S."/>
            <person name="Luque E.M."/>
            <person name="Marcos A.T."/>
            <person name="Martin J."/>
            <person name="McCluskey K."/>
            <person name="Medina H.R."/>
            <person name="Miralles-Duran A."/>
            <person name="Miyazaki A."/>
            <person name="Munoz-Torres E."/>
            <person name="Oguiza J.A."/>
            <person name="Ohm R."/>
            <person name="Olmedo M."/>
            <person name="Orejas M."/>
            <person name="Ortiz-Castellanos L."/>
            <person name="Pisabarro A.G."/>
            <person name="Rodriguez-Romero J."/>
            <person name="Ruiz-Herrera J."/>
            <person name="Ruiz-Vazquez R."/>
            <person name="Sanz C."/>
            <person name="Schackwitz W."/>
            <person name="Schmutz J."/>
            <person name="Shahriari M."/>
            <person name="Shelest E."/>
            <person name="Silva-Franco F."/>
            <person name="Soanes D."/>
            <person name="Syed K."/>
            <person name="Tagua V.G."/>
            <person name="Talbot N.J."/>
            <person name="Thon M."/>
            <person name="De vries R.P."/>
            <person name="Wiebenga A."/>
            <person name="Yadav J.S."/>
            <person name="Braun E.L."/>
            <person name="Baker S."/>
            <person name="Garre V."/>
            <person name="Horwitz B."/>
            <person name="Torres-Martinez S."/>
            <person name="Idnurm A."/>
            <person name="Herrera-Estrella A."/>
            <person name="Gabaldon T."/>
            <person name="Grigoriev I.V."/>
        </authorList>
    </citation>
    <scope>NUCLEOTIDE SEQUENCE [LARGE SCALE GENOMIC DNA]</scope>
    <source>
        <strain evidence="6">NRRL 1555(-)</strain>
    </source>
</reference>
<dbReference type="VEuPathDB" id="FungiDB:PHYBLDRAFT_187233"/>
<dbReference type="GO" id="GO:0003729">
    <property type="term" value="F:mRNA binding"/>
    <property type="evidence" value="ECO:0007669"/>
    <property type="project" value="TreeGrafter"/>
</dbReference>
<feature type="domain" description="PUM-HD" evidence="4">
    <location>
        <begin position="49"/>
        <end position="517"/>
    </location>
</feature>
<dbReference type="InterPro" id="IPR001313">
    <property type="entry name" value="Pumilio_RNA-bd_rpt"/>
</dbReference>
<dbReference type="InParanoid" id="A0A162NBT3"/>
<gene>
    <name evidence="5" type="ORF">PHYBLDRAFT_187233</name>
</gene>
<dbReference type="RefSeq" id="XP_018290948.1">
    <property type="nucleotide sequence ID" value="XM_018439352.1"/>
</dbReference>
<evidence type="ECO:0000256" key="1">
    <source>
        <dbReference type="ARBA" id="ARBA00022737"/>
    </source>
</evidence>
<evidence type="ECO:0000313" key="6">
    <source>
        <dbReference type="Proteomes" id="UP000077315"/>
    </source>
</evidence>
<dbReference type="Proteomes" id="UP000077315">
    <property type="component" value="Unassembled WGS sequence"/>
</dbReference>
<dbReference type="Pfam" id="PF08144">
    <property type="entry name" value="CPL"/>
    <property type="match status" value="1"/>
</dbReference>
<dbReference type="AlphaFoldDB" id="A0A162NBT3"/>
<dbReference type="GO" id="GO:0006417">
    <property type="term" value="P:regulation of translation"/>
    <property type="evidence" value="ECO:0007669"/>
    <property type="project" value="TreeGrafter"/>
</dbReference>
<dbReference type="EMBL" id="KV440982">
    <property type="protein sequence ID" value="OAD72908.1"/>
    <property type="molecule type" value="Genomic_DNA"/>
</dbReference>
<dbReference type="InterPro" id="IPR040059">
    <property type="entry name" value="PUM3"/>
</dbReference>
<dbReference type="GO" id="GO:0005730">
    <property type="term" value="C:nucleolus"/>
    <property type="evidence" value="ECO:0007669"/>
    <property type="project" value="TreeGrafter"/>
</dbReference>
<dbReference type="SUPFAM" id="SSF48371">
    <property type="entry name" value="ARM repeat"/>
    <property type="match status" value="1"/>
</dbReference>
<name>A0A162NBT3_PHYB8</name>
<feature type="compositionally biased region" description="Basic and acidic residues" evidence="3">
    <location>
        <begin position="1"/>
        <end position="12"/>
    </location>
</feature>
<keyword evidence="2" id="KW-0694">RNA-binding</keyword>
<dbReference type="InterPro" id="IPR012959">
    <property type="entry name" value="CPL_dom"/>
</dbReference>
<evidence type="ECO:0000259" key="4">
    <source>
        <dbReference type="PROSITE" id="PS50303"/>
    </source>
</evidence>
<accession>A0A162NBT3</accession>
<dbReference type="Gene3D" id="1.25.10.10">
    <property type="entry name" value="Leucine-rich Repeat Variant"/>
    <property type="match status" value="2"/>
</dbReference>
<sequence length="554" mass="62925">MSEFTAKRKEAPTDAVVNNKKPKPEARREQRQTKMERKAHDRNFDMISEAKRIWEKLRRSDIKRDEQKQLMDEIMAVITGRVQEVIFKHDASRMIQTCLKKGNSDQRRQIAEELKGKYLELSKSMYGKFIVIKALEYCHWMRDSILAEFRGHIRKLIRHKEASNVIESFYSQYSTSAQRQELLSEFYGPEMTLFNHGGGAKSLDELLEKLPEKKDSILKYMGEMLDGCMDKGTVVNSIVHKALLQYLVLTDDKGRENVLGHIKENLQDIVHTREGARVAMLCLTYATPKDRKTIIKAFKPFLSKIACDEQGYIVLLRLLDVTDDTVLITKAVLGELSKNAKELFANKFGRRFFLYILAGRNTRYLSPETVQELKAGDAIRTSKKDPQQRSLELLKASSPLLIKMVADNAGTLMREKLSSQVVHEIMLHADGDKTAAINSILELAAEPIENENHIIVDRFANRIIKAMIKADTAEESNDKALAPLEFAPKLLEVIQPHLGYFATNFGSFVVVALAEEPSTKKDVRKALKPHKKEIEAAAEKNSGAKLLVELLAAK</sequence>
<protein>
    <recommendedName>
        <fullName evidence="4">PUM-HD domain-containing protein</fullName>
    </recommendedName>
</protein>
<feature type="compositionally biased region" description="Basic and acidic residues" evidence="3">
    <location>
        <begin position="22"/>
        <end position="42"/>
    </location>
</feature>
<dbReference type="InterPro" id="IPR011989">
    <property type="entry name" value="ARM-like"/>
</dbReference>
<keyword evidence="1" id="KW-0677">Repeat</keyword>
<dbReference type="SMART" id="SM00025">
    <property type="entry name" value="Pumilio"/>
    <property type="match status" value="6"/>
</dbReference>
<dbReference type="PANTHER" id="PTHR13389">
    <property type="entry name" value="PUMILIO HOMOLOG 3"/>
    <property type="match status" value="1"/>
</dbReference>
<evidence type="ECO:0000256" key="3">
    <source>
        <dbReference type="SAM" id="MobiDB-lite"/>
    </source>
</evidence>